<gene>
    <name evidence="3" type="ORF">SAMN04488035_1582</name>
</gene>
<dbReference type="Pfam" id="PF10531">
    <property type="entry name" value="SLBB"/>
    <property type="match status" value="1"/>
</dbReference>
<dbReference type="InterPro" id="IPR019554">
    <property type="entry name" value="Soluble_ligand-bd"/>
</dbReference>
<proteinExistence type="predicted"/>
<dbReference type="Proteomes" id="UP000198520">
    <property type="component" value="Unassembled WGS sequence"/>
</dbReference>
<dbReference type="Pfam" id="PF12836">
    <property type="entry name" value="HHH_3"/>
    <property type="match status" value="1"/>
</dbReference>
<keyword evidence="4" id="KW-1185">Reference proteome</keyword>
<evidence type="ECO:0000313" key="4">
    <source>
        <dbReference type="Proteomes" id="UP000198520"/>
    </source>
</evidence>
<dbReference type="EMBL" id="FONZ01000002">
    <property type="protein sequence ID" value="SFF09896.1"/>
    <property type="molecule type" value="Genomic_DNA"/>
</dbReference>
<name>A0A1I2FZF5_9MICO</name>
<dbReference type="Gene3D" id="1.10.150.320">
    <property type="entry name" value="Photosystem II 12 kDa extrinsic protein"/>
    <property type="match status" value="1"/>
</dbReference>
<feature type="region of interest" description="Disordered" evidence="1">
    <location>
        <begin position="133"/>
        <end position="156"/>
    </location>
</feature>
<feature type="region of interest" description="Disordered" evidence="1">
    <location>
        <begin position="43"/>
        <end position="64"/>
    </location>
</feature>
<dbReference type="STRING" id="285351.SAMN04488035_1582"/>
<protein>
    <submittedName>
        <fullName evidence="3">Competence protein ComEA</fullName>
    </submittedName>
</protein>
<dbReference type="GO" id="GO:0015628">
    <property type="term" value="P:protein secretion by the type II secretion system"/>
    <property type="evidence" value="ECO:0007669"/>
    <property type="project" value="TreeGrafter"/>
</dbReference>
<dbReference type="GO" id="GO:0015627">
    <property type="term" value="C:type II protein secretion system complex"/>
    <property type="evidence" value="ECO:0007669"/>
    <property type="project" value="TreeGrafter"/>
</dbReference>
<dbReference type="Gene3D" id="3.10.560.10">
    <property type="entry name" value="Outer membrane lipoprotein wza domain like"/>
    <property type="match status" value="1"/>
</dbReference>
<dbReference type="PANTHER" id="PTHR21180">
    <property type="entry name" value="ENDONUCLEASE/EXONUCLEASE/PHOSPHATASE FAMILY DOMAIN-CONTAINING PROTEIN 1"/>
    <property type="match status" value="1"/>
</dbReference>
<evidence type="ECO:0000259" key="2">
    <source>
        <dbReference type="Pfam" id="PF10531"/>
    </source>
</evidence>
<feature type="compositionally biased region" description="Low complexity" evidence="1">
    <location>
        <begin position="44"/>
        <end position="63"/>
    </location>
</feature>
<organism evidence="3 4">
    <name type="scientific">Flavimobilis marinus</name>
    <dbReference type="NCBI Taxonomy" id="285351"/>
    <lineage>
        <taxon>Bacteria</taxon>
        <taxon>Bacillati</taxon>
        <taxon>Actinomycetota</taxon>
        <taxon>Actinomycetes</taxon>
        <taxon>Micrococcales</taxon>
        <taxon>Jonesiaceae</taxon>
        <taxon>Flavimobilis</taxon>
    </lineage>
</organism>
<dbReference type="AlphaFoldDB" id="A0A1I2FZF5"/>
<dbReference type="InterPro" id="IPR051675">
    <property type="entry name" value="Endo/Exo/Phosphatase_dom_1"/>
</dbReference>
<accession>A0A1I2FZF5</accession>
<sequence length="218" mass="21696">MRWLTTRRTLAIGAAALAILTGGLVARGVAGVPSEAVPMPARMATSAAAPSSDAPRQAPSSAPEVVDGVPAEVLVHVVGAVERPGVVRLAVGSRVLDAVESAGGATDEADLARLNLARVLADGEQVVVLRAGEEAPSGSEAPSGPDAGPGTTGGGATLDLNSATAGELEALPEIGPVLAQRIVEHREAYGPFASVDGLLEVSGVGPAVLENLWSGVRV</sequence>
<feature type="domain" description="Soluble ligand binding" evidence="2">
    <location>
        <begin position="75"/>
        <end position="128"/>
    </location>
</feature>
<reference evidence="4" key="1">
    <citation type="submission" date="2016-10" db="EMBL/GenBank/DDBJ databases">
        <authorList>
            <person name="Varghese N."/>
            <person name="Submissions S."/>
        </authorList>
    </citation>
    <scope>NUCLEOTIDE SEQUENCE [LARGE SCALE GENOMIC DNA]</scope>
    <source>
        <strain evidence="4">DSM 19083</strain>
    </source>
</reference>
<dbReference type="PANTHER" id="PTHR21180:SF32">
    <property type="entry name" value="ENDONUCLEASE_EXONUCLEASE_PHOSPHATASE FAMILY DOMAIN-CONTAINING PROTEIN 1"/>
    <property type="match status" value="1"/>
</dbReference>
<evidence type="ECO:0000313" key="3">
    <source>
        <dbReference type="EMBL" id="SFF09896.1"/>
    </source>
</evidence>
<dbReference type="InterPro" id="IPR010994">
    <property type="entry name" value="RuvA_2-like"/>
</dbReference>
<dbReference type="SUPFAM" id="SSF47781">
    <property type="entry name" value="RuvA domain 2-like"/>
    <property type="match status" value="1"/>
</dbReference>
<evidence type="ECO:0000256" key="1">
    <source>
        <dbReference type="SAM" id="MobiDB-lite"/>
    </source>
</evidence>